<protein>
    <submittedName>
        <fullName evidence="10">Glycosyl transferase</fullName>
    </submittedName>
</protein>
<dbReference type="PANTHER" id="PTHR43867:SF2">
    <property type="entry name" value="CELLULOSE SYNTHASE CATALYTIC SUBUNIT A [UDP-FORMING]"/>
    <property type="match status" value="1"/>
</dbReference>
<proteinExistence type="predicted"/>
<accession>A0A2S0UMG3</accession>
<evidence type="ECO:0000256" key="8">
    <source>
        <dbReference type="SAM" id="Phobius"/>
    </source>
</evidence>
<evidence type="ECO:0000256" key="2">
    <source>
        <dbReference type="ARBA" id="ARBA00022676"/>
    </source>
</evidence>
<evidence type="ECO:0000256" key="1">
    <source>
        <dbReference type="ARBA" id="ARBA00004141"/>
    </source>
</evidence>
<feature type="region of interest" description="Disordered" evidence="7">
    <location>
        <begin position="28"/>
        <end position="54"/>
    </location>
</feature>
<dbReference type="Pfam" id="PF13632">
    <property type="entry name" value="Glyco_trans_2_3"/>
    <property type="match status" value="1"/>
</dbReference>
<organism evidence="10 11">
    <name type="scientific">Paragemmobacter aquarius</name>
    <dbReference type="NCBI Taxonomy" id="2169400"/>
    <lineage>
        <taxon>Bacteria</taxon>
        <taxon>Pseudomonadati</taxon>
        <taxon>Pseudomonadota</taxon>
        <taxon>Alphaproteobacteria</taxon>
        <taxon>Rhodobacterales</taxon>
        <taxon>Paracoccaceae</taxon>
        <taxon>Paragemmobacter</taxon>
    </lineage>
</organism>
<feature type="domain" description="Glycosyltransferase 2-like" evidence="9">
    <location>
        <begin position="304"/>
        <end position="491"/>
    </location>
</feature>
<keyword evidence="11" id="KW-1185">Reference proteome</keyword>
<dbReference type="SUPFAM" id="SSF53448">
    <property type="entry name" value="Nucleotide-diphospho-sugar transferases"/>
    <property type="match status" value="1"/>
</dbReference>
<evidence type="ECO:0000259" key="9">
    <source>
        <dbReference type="Pfam" id="PF13632"/>
    </source>
</evidence>
<dbReference type="Gene3D" id="3.90.550.10">
    <property type="entry name" value="Spore Coat Polysaccharide Biosynthesis Protein SpsA, Chain A"/>
    <property type="match status" value="1"/>
</dbReference>
<dbReference type="CDD" id="cd06427">
    <property type="entry name" value="CESA_like_2"/>
    <property type="match status" value="1"/>
</dbReference>
<dbReference type="InterPro" id="IPR029044">
    <property type="entry name" value="Nucleotide-diphossugar_trans"/>
</dbReference>
<keyword evidence="5 8" id="KW-1133">Transmembrane helix</keyword>
<keyword evidence="6 8" id="KW-0472">Membrane</keyword>
<dbReference type="Proteomes" id="UP000244496">
    <property type="component" value="Chromosome"/>
</dbReference>
<sequence>MEEPYLSDPRSPAPFAGGLADVAARFDPAPASRIARSRTPRRPPPRDPLATPPDTTLAAGFGIDRCIDLGVLPWVRVGPETVVLVESLARFTAARIALTAAFGPLRPVAVTRQTLMAALLAHFGPALAHRAETRAPAGESCRSIDSTRLRRIAACLAVLCLTGAILYPLAALLVAFILATLSLAVTTCFKFATALATLRADAAPPPPLLADADLPVVSLLIALYREADIAPRLIQRLERLDYPRDRLELLLVIEDDDTATRSALAAADLPSWMRTIVAPAGTIRTKPRALNLALDFARGDIVGVYDAEDAPAHDQLRKVAAAFAAAPSDVACVQAMLDYYNPRKNWLSRCFTLEYALWFRLVLPGIERLGMPLPLGGTSLFFKRETLCALGGWDAHNVTEDADLGIRLARHGYRTQMVNSVTQEEANCRALPWIRQRSRWIKGYLMTWLVHMRAPRTLWHQLGPRGFLGFQIVFLGALSQVLLVPILWSLWTIPIGLGHPIAAVIPPQGLTTLALLFLLVEVVGFVLNLIALRRSGQRLSALWIPTLHAYFPLGTLAALKAVAETLTIPFYWDKTHHGHFHD</sequence>
<evidence type="ECO:0000256" key="3">
    <source>
        <dbReference type="ARBA" id="ARBA00022679"/>
    </source>
</evidence>
<evidence type="ECO:0000313" key="10">
    <source>
        <dbReference type="EMBL" id="AWB49014.1"/>
    </source>
</evidence>
<gene>
    <name evidence="10" type="ORF">HYN69_11330</name>
</gene>
<dbReference type="GO" id="GO:0016020">
    <property type="term" value="C:membrane"/>
    <property type="evidence" value="ECO:0007669"/>
    <property type="project" value="UniProtKB-SubCell"/>
</dbReference>
<evidence type="ECO:0000313" key="11">
    <source>
        <dbReference type="Proteomes" id="UP000244496"/>
    </source>
</evidence>
<keyword evidence="2" id="KW-0328">Glycosyltransferase</keyword>
<dbReference type="AlphaFoldDB" id="A0A2S0UMG3"/>
<name>A0A2S0UMG3_9RHOB</name>
<evidence type="ECO:0000256" key="5">
    <source>
        <dbReference type="ARBA" id="ARBA00022989"/>
    </source>
</evidence>
<evidence type="ECO:0000256" key="7">
    <source>
        <dbReference type="SAM" id="MobiDB-lite"/>
    </source>
</evidence>
<feature type="transmembrane region" description="Helical" evidence="8">
    <location>
        <begin position="511"/>
        <end position="532"/>
    </location>
</feature>
<keyword evidence="4 8" id="KW-0812">Transmembrane</keyword>
<dbReference type="OrthoDB" id="7431422at2"/>
<evidence type="ECO:0000256" key="6">
    <source>
        <dbReference type="ARBA" id="ARBA00023136"/>
    </source>
</evidence>
<dbReference type="KEGG" id="geh:HYN69_11330"/>
<dbReference type="InterPro" id="IPR050321">
    <property type="entry name" value="Glycosyltr_2/OpgH_subfam"/>
</dbReference>
<dbReference type="GO" id="GO:0016757">
    <property type="term" value="F:glycosyltransferase activity"/>
    <property type="evidence" value="ECO:0007669"/>
    <property type="project" value="UniProtKB-KW"/>
</dbReference>
<evidence type="ECO:0000256" key="4">
    <source>
        <dbReference type="ARBA" id="ARBA00022692"/>
    </source>
</evidence>
<feature type="transmembrane region" description="Helical" evidence="8">
    <location>
        <begin position="466"/>
        <end position="491"/>
    </location>
</feature>
<reference evidence="10 11" key="1">
    <citation type="submission" date="2018-04" db="EMBL/GenBank/DDBJ databases">
        <title>Genome sequencing of Gemmobacter.</title>
        <authorList>
            <person name="Yi H."/>
            <person name="Baek M.-G."/>
        </authorList>
    </citation>
    <scope>NUCLEOTIDE SEQUENCE [LARGE SCALE GENOMIC DNA]</scope>
    <source>
        <strain evidence="10 11">HYN0069</strain>
    </source>
</reference>
<dbReference type="InterPro" id="IPR001173">
    <property type="entry name" value="Glyco_trans_2-like"/>
</dbReference>
<comment type="subcellular location">
    <subcellularLocation>
        <location evidence="1">Membrane</location>
        <topology evidence="1">Multi-pass membrane protein</topology>
    </subcellularLocation>
</comment>
<dbReference type="PANTHER" id="PTHR43867">
    <property type="entry name" value="CELLULOSE SYNTHASE CATALYTIC SUBUNIT A [UDP-FORMING]"/>
    <property type="match status" value="1"/>
</dbReference>
<dbReference type="EMBL" id="CP028918">
    <property type="protein sequence ID" value="AWB49014.1"/>
    <property type="molecule type" value="Genomic_DNA"/>
</dbReference>
<keyword evidence="3 10" id="KW-0808">Transferase</keyword>
<dbReference type="RefSeq" id="WP_108435832.1">
    <property type="nucleotide sequence ID" value="NZ_CP028918.1"/>
</dbReference>